<evidence type="ECO:0000313" key="4">
    <source>
        <dbReference type="EMBL" id="PFX15401.1"/>
    </source>
</evidence>
<keyword evidence="2 4" id="KW-0808">Transferase</keyword>
<evidence type="ECO:0000313" key="5">
    <source>
        <dbReference type="Proteomes" id="UP000225706"/>
    </source>
</evidence>
<dbReference type="OrthoDB" id="5973838at2759"/>
<dbReference type="Gene3D" id="3.40.50.300">
    <property type="entry name" value="P-loop containing nucleotide triphosphate hydrolases"/>
    <property type="match status" value="1"/>
</dbReference>
<dbReference type="InterPro" id="IPR000863">
    <property type="entry name" value="Sulfotransferase_dom"/>
</dbReference>
<keyword evidence="5" id="KW-1185">Reference proteome</keyword>
<accession>A0A2B4RCM7</accession>
<organism evidence="4 5">
    <name type="scientific">Stylophora pistillata</name>
    <name type="common">Smooth cauliflower coral</name>
    <dbReference type="NCBI Taxonomy" id="50429"/>
    <lineage>
        <taxon>Eukaryota</taxon>
        <taxon>Metazoa</taxon>
        <taxon>Cnidaria</taxon>
        <taxon>Anthozoa</taxon>
        <taxon>Hexacorallia</taxon>
        <taxon>Scleractinia</taxon>
        <taxon>Astrocoeniina</taxon>
        <taxon>Pocilloporidae</taxon>
        <taxon>Stylophora</taxon>
    </lineage>
</organism>
<reference evidence="5" key="1">
    <citation type="journal article" date="2017" name="bioRxiv">
        <title>Comparative analysis of the genomes of Stylophora pistillata and Acropora digitifera provides evidence for extensive differences between species of corals.</title>
        <authorList>
            <person name="Voolstra C.R."/>
            <person name="Li Y."/>
            <person name="Liew Y.J."/>
            <person name="Baumgarten S."/>
            <person name="Zoccola D."/>
            <person name="Flot J.-F."/>
            <person name="Tambutte S."/>
            <person name="Allemand D."/>
            <person name="Aranda M."/>
        </authorList>
    </citation>
    <scope>NUCLEOTIDE SEQUENCE [LARGE SCALE GENOMIC DNA]</scope>
</reference>
<comment type="similarity">
    <text evidence="1">Belongs to the sulfotransferase 1 family.</text>
</comment>
<evidence type="ECO:0000256" key="1">
    <source>
        <dbReference type="ARBA" id="ARBA00005771"/>
    </source>
</evidence>
<dbReference type="Pfam" id="PF00685">
    <property type="entry name" value="Sulfotransfer_1"/>
    <property type="match status" value="1"/>
</dbReference>
<dbReference type="GO" id="GO:0008146">
    <property type="term" value="F:sulfotransferase activity"/>
    <property type="evidence" value="ECO:0007669"/>
    <property type="project" value="InterPro"/>
</dbReference>
<dbReference type="SUPFAM" id="SSF52540">
    <property type="entry name" value="P-loop containing nucleoside triphosphate hydrolases"/>
    <property type="match status" value="1"/>
</dbReference>
<dbReference type="Proteomes" id="UP000225706">
    <property type="component" value="Unassembled WGS sequence"/>
</dbReference>
<name>A0A2B4RCM7_STYPI</name>
<comment type="caution">
    <text evidence="4">The sequence shown here is derived from an EMBL/GenBank/DDBJ whole genome shotgun (WGS) entry which is preliminary data.</text>
</comment>
<dbReference type="AlphaFoldDB" id="A0A2B4RCM7"/>
<protein>
    <submittedName>
        <fullName evidence="4">Sulfotransferase 1C4</fullName>
    </submittedName>
</protein>
<feature type="domain" description="Sulfotransferase" evidence="3">
    <location>
        <begin position="35"/>
        <end position="240"/>
    </location>
</feature>
<evidence type="ECO:0000256" key="2">
    <source>
        <dbReference type="ARBA" id="ARBA00022679"/>
    </source>
</evidence>
<proteinExistence type="inferred from homology"/>
<gene>
    <name evidence="4" type="primary">SULT1C4</name>
    <name evidence="4" type="ORF">AWC38_SpisGene20368</name>
</gene>
<sequence>MGDQIEPLGLKEFHLGKDVRKEMMDVLPKLPAWKEDIFVASYPRSGSTWTQEIVWQILHDGQIDQRRLDERVPFVEGMILGIKSYPYTVTDAKSAVKVFTSFPKPRVFKTHLPYSLVPMGLDEANKPRYIYVMRNPKDVFVSIYNHRRNMPYLVEFPTWDEAFKRLITGDSAFGLHFDHVLGWWKQRDDPNILFLTYEERIKDPEDAVQKIAKFIGKEISLETRDLIVRQTSFDAMKSSNYTPILLGLKE</sequence>
<evidence type="ECO:0000259" key="3">
    <source>
        <dbReference type="Pfam" id="PF00685"/>
    </source>
</evidence>
<dbReference type="PANTHER" id="PTHR11783">
    <property type="entry name" value="SULFOTRANSFERASE SULT"/>
    <property type="match status" value="1"/>
</dbReference>
<dbReference type="InterPro" id="IPR027417">
    <property type="entry name" value="P-loop_NTPase"/>
</dbReference>
<dbReference type="EMBL" id="LSMT01000652">
    <property type="protein sequence ID" value="PFX15401.1"/>
    <property type="molecule type" value="Genomic_DNA"/>
</dbReference>